<evidence type="ECO:0000259" key="3">
    <source>
        <dbReference type="PROSITE" id="PS51819"/>
    </source>
</evidence>
<dbReference type="CDD" id="cd08342">
    <property type="entry name" value="HPPD_N_like"/>
    <property type="match status" value="1"/>
</dbReference>
<evidence type="ECO:0000313" key="4">
    <source>
        <dbReference type="EMBL" id="MDA5095832.1"/>
    </source>
</evidence>
<feature type="binding site" evidence="2">
    <location>
        <position position="438"/>
    </location>
    <ligand>
        <name>Mg(2+)</name>
        <dbReference type="ChEBI" id="CHEBI:18420"/>
    </ligand>
</feature>
<evidence type="ECO:0000256" key="1">
    <source>
        <dbReference type="ARBA" id="ARBA00022723"/>
    </source>
</evidence>
<dbReference type="InterPro" id="IPR037523">
    <property type="entry name" value="VOC_core"/>
</dbReference>
<proteinExistence type="inferred from homology"/>
<comment type="catalytic activity">
    <reaction evidence="2">
        <text>3-dehydroshikimate = 3,4-dihydroxybenzoate + H2O</text>
        <dbReference type="Rhea" id="RHEA:24848"/>
        <dbReference type="ChEBI" id="CHEBI:15377"/>
        <dbReference type="ChEBI" id="CHEBI:16630"/>
        <dbReference type="ChEBI" id="CHEBI:36241"/>
        <dbReference type="EC" id="4.2.1.118"/>
    </reaction>
</comment>
<dbReference type="InterPro" id="IPR036237">
    <property type="entry name" value="Xyl_isomerase-like_sf"/>
</dbReference>
<dbReference type="PROSITE" id="PS51819">
    <property type="entry name" value="VOC"/>
    <property type="match status" value="2"/>
</dbReference>
<comment type="cofactor">
    <cofactor evidence="2">
        <name>a divalent metal cation</name>
        <dbReference type="ChEBI" id="CHEBI:60240"/>
    </cofactor>
</comment>
<organism evidence="4 5">
    <name type="scientific">Aliiroseovarius salicola</name>
    <dbReference type="NCBI Taxonomy" id="3009082"/>
    <lineage>
        <taxon>Bacteria</taxon>
        <taxon>Pseudomonadati</taxon>
        <taxon>Pseudomonadota</taxon>
        <taxon>Alphaproteobacteria</taxon>
        <taxon>Rhodobacterales</taxon>
        <taxon>Paracoccaceae</taxon>
        <taxon>Aliiroseovarius</taxon>
    </lineage>
</organism>
<feature type="domain" description="VOC" evidence="3">
    <location>
        <begin position="288"/>
        <end position="407"/>
    </location>
</feature>
<feature type="domain" description="VOC" evidence="3">
    <location>
        <begin position="435"/>
        <end position="584"/>
    </location>
</feature>
<evidence type="ECO:0000313" key="5">
    <source>
        <dbReference type="Proteomes" id="UP001528040"/>
    </source>
</evidence>
<feature type="binding site" evidence="2">
    <location>
        <position position="593"/>
    </location>
    <ligand>
        <name>Mg(2+)</name>
        <dbReference type="ChEBI" id="CHEBI:18420"/>
    </ligand>
</feature>
<keyword evidence="5" id="KW-1185">Reference proteome</keyword>
<name>A0ABT4W5N1_9RHOB</name>
<comment type="similarity">
    <text evidence="2">Belongs to the bacterial two-domain DSD family.</text>
</comment>
<dbReference type="SUPFAM" id="SSF54593">
    <property type="entry name" value="Glyoxalase/Bleomycin resistance protein/Dihydroxybiphenyl dioxygenase"/>
    <property type="match status" value="1"/>
</dbReference>
<keyword evidence="2" id="KW-0456">Lyase</keyword>
<dbReference type="RefSeq" id="WP_271055542.1">
    <property type="nucleotide sequence ID" value="NZ_JAQIIO010000017.1"/>
</dbReference>
<comment type="pathway">
    <text evidence="2">Aromatic compound metabolism; 3,4-dihydroxybenzoate biosynthesis.</text>
</comment>
<dbReference type="InterPro" id="IPR004360">
    <property type="entry name" value="Glyas_Fos-R_dOase_dom"/>
</dbReference>
<protein>
    <recommendedName>
        <fullName evidence="2">3-dehydroshikimate dehydratase</fullName>
        <shortName evidence="2">DSD</shortName>
        <ecNumber evidence="2">4.2.1.118</ecNumber>
    </recommendedName>
</protein>
<dbReference type="PANTHER" id="PTHR12110">
    <property type="entry name" value="HYDROXYPYRUVATE ISOMERASE"/>
    <property type="match status" value="1"/>
</dbReference>
<keyword evidence="1 2" id="KW-0479">Metal-binding</keyword>
<sequence length="628" mass="69216">MTLSISTTSIPGDLEAKLEAIAGAGFTSVELHEPDFTGFHGTAKDLRKLIGDLGLTLNLLKPFHDLEGWQGSERSHAFDRLARKLDLVRELGSDMLLLGASGAECSDIGQIAGDLSEAADMAAKQGVRLAYVALPWAGHVQTDEQAMSLVDQVNNPQFGLALNSYFSLADGTKPAQLRHIPGDRLFHVQLSDAPRALGDIRGLKRHFGLLPGQGALNLAGFVKVLARAGYRGPWSIARVNEHSPRPGGRTLAQDGYRALVNLLDEVTRNDPDLSFDIPDLPPRVYSSGFEFIEFAADDKSGKELTDLLTTLCFRMERRHVSKSVELWRQGGINIVVNTEKEGFAHSAFLGHGPSVCDMGLRVKDADQTVERAMALGTPQFSQPVGTGELDIPAVRGVGGNVVHFIDEKSDLHRVWDIEFEPVAKTKATPPAGLRRIDHLAQTMRYEEMQSWLLYYISTFEMAKSPIVDVADPSGVVHSQAIESPEGEVRLNLNGAEGRRTFAASFLADRFGAGVQHIAFLTDDIFETSERLHDSGFPRLDISPNYYDDLQAHFRLEDELVAQLREANMLYDRADGTEYFQIYSQPIFSGFFFEIVERRRGYAGYGARNASARLAAQMKHQRPAGIPRT</sequence>
<dbReference type="InterPro" id="IPR050312">
    <property type="entry name" value="IolE/XylAMocC-like"/>
</dbReference>
<dbReference type="Proteomes" id="UP001528040">
    <property type="component" value="Unassembled WGS sequence"/>
</dbReference>
<dbReference type="Pfam" id="PF01261">
    <property type="entry name" value="AP_endonuc_2"/>
    <property type="match status" value="1"/>
</dbReference>
<dbReference type="EMBL" id="JAQIIO010000017">
    <property type="protein sequence ID" value="MDA5095832.1"/>
    <property type="molecule type" value="Genomic_DNA"/>
</dbReference>
<dbReference type="Gene3D" id="3.10.180.10">
    <property type="entry name" value="2,3-Dihydroxybiphenyl 1,2-Dioxygenase, domain 1"/>
    <property type="match status" value="2"/>
</dbReference>
<comment type="caution">
    <text evidence="4">The sequence shown here is derived from an EMBL/GenBank/DDBJ whole genome shotgun (WGS) entry which is preliminary data.</text>
</comment>
<dbReference type="InterPro" id="IPR013022">
    <property type="entry name" value="Xyl_isomerase-like_TIM-brl"/>
</dbReference>
<dbReference type="PANTHER" id="PTHR12110:SF21">
    <property type="entry name" value="XYLOSE ISOMERASE-LIKE TIM BARREL DOMAIN-CONTAINING PROTEIN"/>
    <property type="match status" value="1"/>
</dbReference>
<comment type="caution">
    <text evidence="2">Lacks conserved residue(s) required for the propagation of feature annotation.</text>
</comment>
<dbReference type="SUPFAM" id="SSF51658">
    <property type="entry name" value="Xylose isomerase-like"/>
    <property type="match status" value="1"/>
</dbReference>
<dbReference type="InterPro" id="IPR041736">
    <property type="entry name" value="4OHPhenylPyrv_dOase_N"/>
</dbReference>
<accession>A0ABT4W5N1</accession>
<dbReference type="Gene3D" id="3.20.20.150">
    <property type="entry name" value="Divalent-metal-dependent TIM barrel enzymes"/>
    <property type="match status" value="1"/>
</dbReference>
<feature type="binding site" evidence="2">
    <location>
        <position position="516"/>
    </location>
    <ligand>
        <name>Mg(2+)</name>
        <dbReference type="ChEBI" id="CHEBI:18420"/>
    </ligand>
</feature>
<comment type="function">
    <text evidence="2">Catalyzes the conversion of 3-dehydroshikimate to protocatechuate (3,4-dihydroxybenzoate), a common intermediate of quinate and shikimate degradation pathways.</text>
</comment>
<reference evidence="4 5" key="1">
    <citation type="submission" date="2023-01" db="EMBL/GenBank/DDBJ databases">
        <authorList>
            <person name="Yoon J.-W."/>
        </authorList>
    </citation>
    <scope>NUCLEOTIDE SEQUENCE [LARGE SCALE GENOMIC DNA]</scope>
    <source>
        <strain evidence="4 5">KMU-50</strain>
    </source>
</reference>
<gene>
    <name evidence="4" type="ORF">O2N63_17210</name>
</gene>
<dbReference type="HAMAP" id="MF_02238">
    <property type="entry name" value="DSD"/>
    <property type="match status" value="1"/>
</dbReference>
<dbReference type="Pfam" id="PF14696">
    <property type="entry name" value="Glyoxalase_5"/>
    <property type="match status" value="1"/>
</dbReference>
<dbReference type="InterPro" id="IPR029068">
    <property type="entry name" value="Glyas_Bleomycin-R_OHBP_Dase"/>
</dbReference>
<dbReference type="Pfam" id="PF00903">
    <property type="entry name" value="Glyoxalase"/>
    <property type="match status" value="1"/>
</dbReference>
<dbReference type="EC" id="4.2.1.118" evidence="2"/>
<evidence type="ECO:0000256" key="2">
    <source>
        <dbReference type="HAMAP-Rule" id="MF_02238"/>
    </source>
</evidence>
<dbReference type="InterPro" id="IPR043700">
    <property type="entry name" value="DSD"/>
</dbReference>